<comment type="caution">
    <text evidence="1">The sequence shown here is derived from an EMBL/GenBank/DDBJ whole genome shotgun (WGS) entry which is preliminary data.</text>
</comment>
<name>A0A8H6MDD8_9AGAR</name>
<gene>
    <name evidence="1" type="ORF">DFP72DRAFT_335018</name>
</gene>
<accession>A0A8H6MDD8</accession>
<organism evidence="1 2">
    <name type="scientific">Ephemerocybe angulata</name>
    <dbReference type="NCBI Taxonomy" id="980116"/>
    <lineage>
        <taxon>Eukaryota</taxon>
        <taxon>Fungi</taxon>
        <taxon>Dikarya</taxon>
        <taxon>Basidiomycota</taxon>
        <taxon>Agaricomycotina</taxon>
        <taxon>Agaricomycetes</taxon>
        <taxon>Agaricomycetidae</taxon>
        <taxon>Agaricales</taxon>
        <taxon>Agaricineae</taxon>
        <taxon>Psathyrellaceae</taxon>
        <taxon>Ephemerocybe</taxon>
    </lineage>
</organism>
<proteinExistence type="predicted"/>
<sequence length="435" mass="49666">MSFLFRIQASGIANLRQYMRDSVLPSLSYRENDTILPPEGHASHANRLSVRPETYRRFDHMYGLEDEVWSAVHSCLDSLVPATRVGAAKDAFSIPARLQGKFRCNLDARPDHLHRLIPWVDRFPFATVKRILHLSIPETQAWSFQAGRPSHSEPDHDIFTYYTWSLTQTLNARPTARDLRASEDRRMLVAIQPPWIATQRDLEEFANSREFPPFMVPGDTFPEALPESKDRLWAKLWDCCAREKIHYFVVTSYTHWVFGVFTPGYSAAFTSPAIPHNNTVPTIVEMLTFWTISAMGIEGGYKPRHVPAPFFKRNVNIHPPRLPHHVLDPEESVSDWGGSSIESSEESAGALPSVYSFTQGECVYEPNIYSPTKKGSYPTVMDWLRDTLTEGSRSQRELETPDYQDPLEVYPYVVQVFYEPGTHGEEAAMVGNWLT</sequence>
<keyword evidence="2" id="KW-1185">Reference proteome</keyword>
<dbReference type="OrthoDB" id="2579508at2759"/>
<evidence type="ECO:0000313" key="2">
    <source>
        <dbReference type="Proteomes" id="UP000521943"/>
    </source>
</evidence>
<dbReference type="EMBL" id="JACGCI010000003">
    <property type="protein sequence ID" value="KAF6765183.1"/>
    <property type="molecule type" value="Genomic_DNA"/>
</dbReference>
<dbReference type="AlphaFoldDB" id="A0A8H6MDD8"/>
<reference evidence="1 2" key="1">
    <citation type="submission" date="2020-07" db="EMBL/GenBank/DDBJ databases">
        <title>Comparative genomics of pyrophilous fungi reveals a link between fire events and developmental genes.</title>
        <authorList>
            <consortium name="DOE Joint Genome Institute"/>
            <person name="Steindorff A.S."/>
            <person name="Carver A."/>
            <person name="Calhoun S."/>
            <person name="Stillman K."/>
            <person name="Liu H."/>
            <person name="Lipzen A."/>
            <person name="Pangilinan J."/>
            <person name="Labutti K."/>
            <person name="Bruns T.D."/>
            <person name="Grigoriev I.V."/>
        </authorList>
    </citation>
    <scope>NUCLEOTIDE SEQUENCE [LARGE SCALE GENOMIC DNA]</scope>
    <source>
        <strain evidence="1 2">CBS 144469</strain>
    </source>
</reference>
<dbReference type="Proteomes" id="UP000521943">
    <property type="component" value="Unassembled WGS sequence"/>
</dbReference>
<evidence type="ECO:0000313" key="1">
    <source>
        <dbReference type="EMBL" id="KAF6765183.1"/>
    </source>
</evidence>
<protein>
    <submittedName>
        <fullName evidence="1">Uncharacterized protein</fullName>
    </submittedName>
</protein>